<dbReference type="AlphaFoldDB" id="A0A2H0UJ95"/>
<evidence type="ECO:0000313" key="2">
    <source>
        <dbReference type="Proteomes" id="UP000230706"/>
    </source>
</evidence>
<gene>
    <name evidence="1" type="ORF">COU13_00765</name>
</gene>
<reference evidence="2" key="1">
    <citation type="submission" date="2017-09" db="EMBL/GenBank/DDBJ databases">
        <title>Depth-based differentiation of microbial function through sediment-hosted aquifers and enrichment of novel symbionts in the deep terrestrial subsurface.</title>
        <authorList>
            <person name="Probst A.J."/>
            <person name="Ladd B."/>
            <person name="Jarett J.K."/>
            <person name="Geller-Mcgrath D.E."/>
            <person name="Sieber C.M.K."/>
            <person name="Emerson J.B."/>
            <person name="Anantharaman K."/>
            <person name="Thomas B.C."/>
            <person name="Malmstrom R."/>
            <person name="Stieglmeier M."/>
            <person name="Klingl A."/>
            <person name="Woyke T."/>
            <person name="Ryan C.M."/>
            <person name="Banfield J.F."/>
        </authorList>
    </citation>
    <scope>NUCLEOTIDE SEQUENCE [LARGE SCALE GENOMIC DNA]</scope>
</reference>
<name>A0A2H0UJ95_9BACT</name>
<comment type="caution">
    <text evidence="1">The sequence shown here is derived from an EMBL/GenBank/DDBJ whole genome shotgun (WGS) entry which is preliminary data.</text>
</comment>
<dbReference type="Proteomes" id="UP000230706">
    <property type="component" value="Unassembled WGS sequence"/>
</dbReference>
<evidence type="ECO:0000313" key="1">
    <source>
        <dbReference type="EMBL" id="PIR86469.1"/>
    </source>
</evidence>
<proteinExistence type="predicted"/>
<organism evidence="1 2">
    <name type="scientific">Candidatus Kaiserbacteria bacterium CG10_big_fil_rev_8_21_14_0_10_43_70</name>
    <dbReference type="NCBI Taxonomy" id="1974605"/>
    <lineage>
        <taxon>Bacteria</taxon>
        <taxon>Candidatus Kaiseribacteriota</taxon>
    </lineage>
</organism>
<accession>A0A2H0UJ95</accession>
<sequence>MVKNTGKKGRVRTLIFKEGATWYGVALEFNIVLSSDDADVVNFNLQEAIRGYVESQRKIRGSRFEPLNQKPDPEYDMLWKKAEAHKPIPSPIQIVSYGHTLV</sequence>
<dbReference type="EMBL" id="PFBF01000014">
    <property type="protein sequence ID" value="PIR86469.1"/>
    <property type="molecule type" value="Genomic_DNA"/>
</dbReference>
<protein>
    <submittedName>
        <fullName evidence="1">Uncharacterized protein</fullName>
    </submittedName>
</protein>